<evidence type="ECO:0000313" key="3">
    <source>
        <dbReference type="EMBL" id="GBP65810.1"/>
    </source>
</evidence>
<accession>A0A4C1XRM2</accession>
<keyword evidence="2" id="KW-0732">Signal</keyword>
<keyword evidence="1" id="KW-0175">Coiled coil</keyword>
<organism evidence="3 4">
    <name type="scientific">Eumeta variegata</name>
    <name type="common">Bagworm moth</name>
    <name type="synonym">Eumeta japonica</name>
    <dbReference type="NCBI Taxonomy" id="151549"/>
    <lineage>
        <taxon>Eukaryota</taxon>
        <taxon>Metazoa</taxon>
        <taxon>Ecdysozoa</taxon>
        <taxon>Arthropoda</taxon>
        <taxon>Hexapoda</taxon>
        <taxon>Insecta</taxon>
        <taxon>Pterygota</taxon>
        <taxon>Neoptera</taxon>
        <taxon>Endopterygota</taxon>
        <taxon>Lepidoptera</taxon>
        <taxon>Glossata</taxon>
        <taxon>Ditrysia</taxon>
        <taxon>Tineoidea</taxon>
        <taxon>Psychidae</taxon>
        <taxon>Oiketicinae</taxon>
        <taxon>Eumeta</taxon>
    </lineage>
</organism>
<protein>
    <recommendedName>
        <fullName evidence="5">Protein TsetseEP domain-containing protein</fullName>
    </recommendedName>
</protein>
<sequence>MNFAAVSLTILVFAACQDVTSQKPNTERVSLNYFPDENFASLLLEYEARFGIWDLWQSIKDVMTTFWDFIKKCVNTTIEFIKECARAVQEKTKDLLQKAEERLVQLRQELQETLQKWAEKSEEIREVVALCYEEQKEQIQEIFANSLLGVHQCIDRALGDVTRVESAALQRAENTNDYMEKLRESLENCKNAPDVEECLARVKDEIEKEGTIAEDDHIKNREETKSIIDDILEEVSKCVTQELLKTANILAKKVVIIGLFMKTKNKAVAEKPK</sequence>
<feature type="signal peptide" evidence="2">
    <location>
        <begin position="1"/>
        <end position="21"/>
    </location>
</feature>
<reference evidence="3 4" key="1">
    <citation type="journal article" date="2019" name="Commun. Biol.">
        <title>The bagworm genome reveals a unique fibroin gene that provides high tensile strength.</title>
        <authorList>
            <person name="Kono N."/>
            <person name="Nakamura H."/>
            <person name="Ohtoshi R."/>
            <person name="Tomita M."/>
            <person name="Numata K."/>
            <person name="Arakawa K."/>
        </authorList>
    </citation>
    <scope>NUCLEOTIDE SEQUENCE [LARGE SCALE GENOMIC DNA]</scope>
</reference>
<dbReference type="OrthoDB" id="6917049at2759"/>
<feature type="chain" id="PRO_5020032273" description="Protein TsetseEP domain-containing protein" evidence="2">
    <location>
        <begin position="22"/>
        <end position="273"/>
    </location>
</feature>
<comment type="caution">
    <text evidence="3">The sequence shown here is derived from an EMBL/GenBank/DDBJ whole genome shotgun (WGS) entry which is preliminary data.</text>
</comment>
<evidence type="ECO:0000313" key="4">
    <source>
        <dbReference type="Proteomes" id="UP000299102"/>
    </source>
</evidence>
<proteinExistence type="predicted"/>
<dbReference type="EMBL" id="BGZK01000940">
    <property type="protein sequence ID" value="GBP65810.1"/>
    <property type="molecule type" value="Genomic_DNA"/>
</dbReference>
<gene>
    <name evidence="3" type="ORF">EVAR_52938_1</name>
</gene>
<dbReference type="AlphaFoldDB" id="A0A4C1XRM2"/>
<feature type="coiled-coil region" evidence="1">
    <location>
        <begin position="82"/>
        <end position="127"/>
    </location>
</feature>
<keyword evidence="4" id="KW-1185">Reference proteome</keyword>
<dbReference type="Proteomes" id="UP000299102">
    <property type="component" value="Unassembled WGS sequence"/>
</dbReference>
<evidence type="ECO:0008006" key="5">
    <source>
        <dbReference type="Google" id="ProtNLM"/>
    </source>
</evidence>
<evidence type="ECO:0000256" key="2">
    <source>
        <dbReference type="SAM" id="SignalP"/>
    </source>
</evidence>
<name>A0A4C1XRM2_EUMVA</name>
<evidence type="ECO:0000256" key="1">
    <source>
        <dbReference type="SAM" id="Coils"/>
    </source>
</evidence>